<dbReference type="Proteomes" id="UP000625316">
    <property type="component" value="Unassembled WGS sequence"/>
</dbReference>
<comment type="caution">
    <text evidence="2">The sequence shown here is derived from an EMBL/GenBank/DDBJ whole genome shotgun (WGS) entry which is preliminary data.</text>
</comment>
<reference evidence="2" key="1">
    <citation type="submission" date="2020-10" db="EMBL/GenBank/DDBJ databases">
        <authorList>
            <person name="Castelo-Branco R."/>
            <person name="Eusebio N."/>
            <person name="Adriana R."/>
            <person name="Vieira A."/>
            <person name="Brugerolle De Fraissinette N."/>
            <person name="Rezende De Castro R."/>
            <person name="Schneider M.P."/>
            <person name="Vasconcelos V."/>
            <person name="Leao P.N."/>
        </authorList>
    </citation>
    <scope>NUCLEOTIDE SEQUENCE</scope>
    <source>
        <strain evidence="2">LEGE 11480</strain>
    </source>
</reference>
<gene>
    <name evidence="2" type="ORF">IQ266_00130</name>
</gene>
<proteinExistence type="predicted"/>
<evidence type="ECO:0000256" key="1">
    <source>
        <dbReference type="SAM" id="MobiDB-lite"/>
    </source>
</evidence>
<organism evidence="2 3">
    <name type="scientific">Romeriopsis navalis LEGE 11480</name>
    <dbReference type="NCBI Taxonomy" id="2777977"/>
    <lineage>
        <taxon>Bacteria</taxon>
        <taxon>Bacillati</taxon>
        <taxon>Cyanobacteriota</taxon>
        <taxon>Cyanophyceae</taxon>
        <taxon>Leptolyngbyales</taxon>
        <taxon>Leptolyngbyaceae</taxon>
        <taxon>Romeriopsis</taxon>
        <taxon>Romeriopsis navalis</taxon>
    </lineage>
</organism>
<evidence type="ECO:0000313" key="2">
    <source>
        <dbReference type="EMBL" id="MBE9028160.1"/>
    </source>
</evidence>
<dbReference type="RefSeq" id="WP_264322982.1">
    <property type="nucleotide sequence ID" value="NZ_JADEXQ010000001.1"/>
</dbReference>
<sequence>MSHPSHWRTATTPALRPSPFPSTVVSDTTPRFPKAVFLVGRHPETLQPVEILLNQLKCDVRWVKATDQITAVDDDVTYALPLAPCLVIVADADREWAEQSVYQLRQLLDMAQVTIVTVSDRQNFAKTFAAADSFADRPLADGHLVNPVHRSVLGTLVHSAAVRQFCHLMTAC</sequence>
<keyword evidence="3" id="KW-1185">Reference proteome</keyword>
<dbReference type="EMBL" id="JADEXQ010000001">
    <property type="protein sequence ID" value="MBE9028160.1"/>
    <property type="molecule type" value="Genomic_DNA"/>
</dbReference>
<dbReference type="AlphaFoldDB" id="A0A928Z292"/>
<feature type="region of interest" description="Disordered" evidence="1">
    <location>
        <begin position="1"/>
        <end position="23"/>
    </location>
</feature>
<evidence type="ECO:0000313" key="3">
    <source>
        <dbReference type="Proteomes" id="UP000625316"/>
    </source>
</evidence>
<accession>A0A928Z292</accession>
<protein>
    <submittedName>
        <fullName evidence="2">Uncharacterized protein</fullName>
    </submittedName>
</protein>
<name>A0A928Z292_9CYAN</name>